<dbReference type="GO" id="GO:0005576">
    <property type="term" value="C:extracellular region"/>
    <property type="evidence" value="ECO:0007669"/>
    <property type="project" value="UniProtKB-SubCell"/>
</dbReference>
<evidence type="ECO:0000313" key="5">
    <source>
        <dbReference type="Proteomes" id="UP000516444"/>
    </source>
</evidence>
<comment type="function">
    <text evidence="1">Aids in the defense against invading fungal pathogens by degrading their cell wall chitosan.</text>
</comment>
<dbReference type="Pfam" id="PF01374">
    <property type="entry name" value="Glyco_hydro_46"/>
    <property type="match status" value="1"/>
</dbReference>
<dbReference type="GO" id="GO:0005975">
    <property type="term" value="P:carbohydrate metabolic process"/>
    <property type="evidence" value="ECO:0007669"/>
    <property type="project" value="UniProtKB-UniRule"/>
</dbReference>
<dbReference type="InterPro" id="IPR000400">
    <property type="entry name" value="Glyco_hydro_46"/>
</dbReference>
<comment type="subcellular location">
    <subcellularLocation>
        <location evidence="1">Secreted</location>
    </subcellularLocation>
</comment>
<feature type="chain" id="PRO_5028963448" description="Chitosanase" evidence="3">
    <location>
        <begin position="32"/>
        <end position="290"/>
    </location>
</feature>
<comment type="similarity">
    <text evidence="1">Belongs to the glycosyl hydrolase 46 family.</text>
</comment>
<organism evidence="4 5">
    <name type="scientific">Streptomyces aurantiacus</name>
    <dbReference type="NCBI Taxonomy" id="47760"/>
    <lineage>
        <taxon>Bacteria</taxon>
        <taxon>Bacillati</taxon>
        <taxon>Actinomycetota</taxon>
        <taxon>Actinomycetes</taxon>
        <taxon>Kitasatosporales</taxon>
        <taxon>Streptomycetaceae</taxon>
        <taxon>Streptomyces</taxon>
        <taxon>Streptomyces aurantiacus group</taxon>
    </lineage>
</organism>
<dbReference type="EC" id="3.2.1.132" evidence="1"/>
<dbReference type="AlphaFoldDB" id="A0A7G1PE17"/>
<dbReference type="PROSITE" id="PS60000">
    <property type="entry name" value="CHITOSANASE_46_80"/>
    <property type="match status" value="1"/>
</dbReference>
<dbReference type="Proteomes" id="UP000516444">
    <property type="component" value="Chromosome"/>
</dbReference>
<gene>
    <name evidence="4" type="ORF">GCM10017557_61740</name>
</gene>
<keyword evidence="3" id="KW-0732">Signal</keyword>
<dbReference type="EMBL" id="AP023440">
    <property type="protein sequence ID" value="BCL31315.1"/>
    <property type="molecule type" value="Genomic_DNA"/>
</dbReference>
<keyword evidence="5" id="KW-1185">Reference proteome</keyword>
<accession>A0A7G1PE17</accession>
<keyword evidence="1" id="KW-0326">Glycosidase</keyword>
<evidence type="ECO:0000256" key="3">
    <source>
        <dbReference type="SAM" id="SignalP"/>
    </source>
</evidence>
<feature type="signal peptide" evidence="3">
    <location>
        <begin position="1"/>
        <end position="31"/>
    </location>
</feature>
<evidence type="ECO:0000256" key="2">
    <source>
        <dbReference type="PIRSR" id="PIRSR036551-1"/>
    </source>
</evidence>
<keyword evidence="1" id="KW-0378">Hydrolase</keyword>
<keyword evidence="1" id="KW-0964">Secreted</keyword>
<reference evidence="4 5" key="1">
    <citation type="journal article" date="2014" name="Int. J. Syst. Evol. Microbiol.">
        <title>Complete genome sequence of Corynebacterium casei LMG S-19264T (=DSM 44701T), isolated from a smear-ripened cheese.</title>
        <authorList>
            <consortium name="US DOE Joint Genome Institute (JGI-PGF)"/>
            <person name="Walter F."/>
            <person name="Albersmeier A."/>
            <person name="Kalinowski J."/>
            <person name="Ruckert C."/>
        </authorList>
    </citation>
    <scope>NUCLEOTIDE SEQUENCE [LARGE SCALE GENOMIC DNA]</scope>
    <source>
        <strain evidence="4 5">JCM 4677</strain>
    </source>
</reference>
<comment type="catalytic activity">
    <reaction evidence="1">
        <text>Endohydrolysis of beta-(1-&gt;4)-linkages between D-glucosamine residues in a partly acetylated chitosan.</text>
        <dbReference type="EC" id="3.2.1.132"/>
    </reaction>
</comment>
<dbReference type="PIRSF" id="PIRSF036551">
    <property type="entry name" value="Chitosanase"/>
    <property type="match status" value="1"/>
</dbReference>
<dbReference type="Gene3D" id="3.30.386.10">
    <property type="entry name" value="Chitosanase, subunit A, domain 2"/>
    <property type="match status" value="1"/>
</dbReference>
<sequence>MRHGTLRRSYSLRMKRAGRLLFVTVPLLAVAACFAVPGEGGDGSRAKDGAAASEARAAGLDAPEKKELAQRIVSSAENSSLDWREQYDYVEDIDDGRGYTAGIIGFTTGTHDLLVLVERYTKSHPDNGLARYLPALREVDGSESHEGLGSGFVAAWKAEARKAAFRKVQDAERDRVYFDPAVRLAKRDGLGALGQFIYYDAMVMHGPGTDPGFYGIRKRALEEADTPAEGGKEKAYLDIFLDMRRKTMKAEGRGDTSRVDTAQRSFLYDGNLDLHTPLKWKVYGQPYEVK</sequence>
<dbReference type="InterPro" id="IPR023099">
    <property type="entry name" value="Glyco_hydro_46_N"/>
</dbReference>
<dbReference type="CDD" id="cd00978">
    <property type="entry name" value="chitosanase_GH46"/>
    <property type="match status" value="1"/>
</dbReference>
<dbReference type="PROSITE" id="PS51257">
    <property type="entry name" value="PROKAR_LIPOPROTEIN"/>
    <property type="match status" value="1"/>
</dbReference>
<dbReference type="GO" id="GO:0016977">
    <property type="term" value="F:chitosanase activity"/>
    <property type="evidence" value="ECO:0007669"/>
    <property type="project" value="UniProtKB-UniRule"/>
</dbReference>
<dbReference type="KEGG" id="sgm:GCM10017557_61740"/>
<name>A0A7G1PE17_9ACTN</name>
<dbReference type="Gene3D" id="1.20.141.10">
    <property type="entry name" value="Chitosanase, subunit A, domain 1"/>
    <property type="match status" value="1"/>
</dbReference>
<dbReference type="SUPFAM" id="SSF53955">
    <property type="entry name" value="Lysozyme-like"/>
    <property type="match status" value="1"/>
</dbReference>
<feature type="active site" description="Nucleophile" evidence="2">
    <location>
        <position position="95"/>
    </location>
</feature>
<dbReference type="InterPro" id="IPR023346">
    <property type="entry name" value="Lysozyme-like_dom_sf"/>
</dbReference>
<proteinExistence type="inferred from homology"/>
<protein>
    <recommendedName>
        <fullName evidence="1">Chitosanase</fullName>
        <ecNumber evidence="1">3.2.1.132</ecNumber>
    </recommendedName>
</protein>
<evidence type="ECO:0000256" key="1">
    <source>
        <dbReference type="PIRNR" id="PIRNR036551"/>
    </source>
</evidence>
<evidence type="ECO:0000313" key="4">
    <source>
        <dbReference type="EMBL" id="BCL31315.1"/>
    </source>
</evidence>
<feature type="active site" description="Proton donor" evidence="2">
    <location>
        <position position="77"/>
    </location>
</feature>